<dbReference type="RefSeq" id="WP_015065358.1">
    <property type="nucleotide sequence ID" value="NC_019387.1"/>
</dbReference>
<sequence length="401" mass="43946">MYGKELAIRRKVGSFLLPLGIALTALLLLGHAAVPEREEVYRETRARLFALDNRAGETQVVAVDLPQGEVVARLSAPPRGMSLVATPSGRYLLLSRGRDTDRQWLTVLWTGKEEGGFRRPVVAKSLLQGRGWNIGHGSEAYTHGGRLLAFAERDGIALLFPEEALAPEAAFTPERIPLPNPDHYYLVEAPEGTYLALLARGQVVLYQGRLGGEEMARFPCPVEHGEAHDPKTGRSFFACARDVLVTEGGQVLARLAYPVGERIGAFLEGREVFFGYSDGVTHLQRLDPRALSLTPIALGGVFVRGKSDGERLFVLLQDGRLQVREAREGRLLREVRVSRPLPEADEDTGGAILPDIALWDGRAYVSLPHLGLMAEVDVGRGRVARFLRVGGSPTRMVLVRP</sequence>
<name>K7QZ44_THEOS</name>
<dbReference type="Proteomes" id="UP000000211">
    <property type="component" value="Plasmid pTHEOS01"/>
</dbReference>
<proteinExistence type="predicted"/>
<evidence type="ECO:0000313" key="1">
    <source>
        <dbReference type="EMBL" id="AFV77363.1"/>
    </source>
</evidence>
<dbReference type="SUPFAM" id="SSF50969">
    <property type="entry name" value="YVTN repeat-like/Quinoprotein amine dehydrogenase"/>
    <property type="match status" value="1"/>
</dbReference>
<dbReference type="InterPro" id="IPR011044">
    <property type="entry name" value="Quino_amine_DH_bsu"/>
</dbReference>
<geneLocation type="plasmid" evidence="1 2">
    <name>pTHEOS01</name>
</geneLocation>
<keyword evidence="2" id="KW-1185">Reference proteome</keyword>
<protein>
    <submittedName>
        <fullName evidence="1">Uncharacterized protein</fullName>
    </submittedName>
</protein>
<dbReference type="KEGG" id="tos:Theos_2377"/>
<accession>K7QZ44</accession>
<gene>
    <name evidence="1" type="ORF">Theos_2377</name>
</gene>
<dbReference type="AlphaFoldDB" id="K7QZ44"/>
<organism evidence="1 2">
    <name type="scientific">Thermus oshimai JL-2</name>
    <dbReference type="NCBI Taxonomy" id="751945"/>
    <lineage>
        <taxon>Bacteria</taxon>
        <taxon>Thermotogati</taxon>
        <taxon>Deinococcota</taxon>
        <taxon>Deinococci</taxon>
        <taxon>Thermales</taxon>
        <taxon>Thermaceae</taxon>
        <taxon>Thermus</taxon>
    </lineage>
</organism>
<dbReference type="EMBL" id="CP003250">
    <property type="protein sequence ID" value="AFV77363.1"/>
    <property type="molecule type" value="Genomic_DNA"/>
</dbReference>
<keyword evidence="1" id="KW-0614">Plasmid</keyword>
<dbReference type="PATRIC" id="fig|751945.3.peg.2316"/>
<evidence type="ECO:0000313" key="2">
    <source>
        <dbReference type="Proteomes" id="UP000000211"/>
    </source>
</evidence>
<dbReference type="HOGENOM" id="CLU_686827_0_0_0"/>
<reference evidence="1 2" key="1">
    <citation type="journal article" date="2013" name="Genome Announc.">
        <title>Whole Genome Sequencing of Thermus oshimai JL-2 and Thermus thermophilus JL-18, Incomplete Denitrifiers from the United States Great Basin.</title>
        <authorList>
            <person name="Murugapiran S.K."/>
            <person name="Huntemann M."/>
            <person name="Wei C.L."/>
            <person name="Han J."/>
            <person name="Detter J.C."/>
            <person name="Han C.S."/>
            <person name="Erkkila T.H."/>
            <person name="Teshima H."/>
            <person name="Chen A."/>
            <person name="Kyrpides N."/>
            <person name="Mavrommatis K."/>
            <person name="Markowitz V."/>
            <person name="Szeto E."/>
            <person name="Ivanova N."/>
            <person name="Pagani I."/>
            <person name="Lam J."/>
            <person name="McDonald A.I."/>
            <person name="Dodsworth J.A."/>
            <person name="Pati A."/>
            <person name="Goodwin L."/>
            <person name="Peters L."/>
            <person name="Pitluck S."/>
            <person name="Woyke T."/>
            <person name="Hedlund B.P."/>
        </authorList>
    </citation>
    <scope>NUCLEOTIDE SEQUENCE</scope>
    <source>
        <strain evidence="1 2">JL-2</strain>
        <plasmid evidence="1">pTHEOS01</plasmid>
    </source>
</reference>
<dbReference type="OrthoDB" id="29634at2"/>